<dbReference type="AlphaFoldDB" id="L0RZJ9"/>
<evidence type="ECO:0000313" key="1">
    <source>
        <dbReference type="EMBL" id="CCP26450.1"/>
    </source>
</evidence>
<dbReference type="KEGG" id="tae:TepiRe1_1669"/>
<sequence length="58" mass="6540">MRDYIDFLRFKLQLAGGKVEYIKTKNMKAGLGGKGLNTCVSELYKALKVKSTSVILHY</sequence>
<keyword evidence="2" id="KW-1185">Reference proteome</keyword>
<organism evidence="1 2">
    <name type="scientific">Tepidanaerobacter acetatoxydans (strain DSM 21804 / JCM 16047 / Re1)</name>
    <dbReference type="NCBI Taxonomy" id="1209989"/>
    <lineage>
        <taxon>Bacteria</taxon>
        <taxon>Bacillati</taxon>
        <taxon>Bacillota</taxon>
        <taxon>Clostridia</taxon>
        <taxon>Thermosediminibacterales</taxon>
        <taxon>Tepidanaerobacteraceae</taxon>
        <taxon>Tepidanaerobacter</taxon>
    </lineage>
</organism>
<reference evidence="2" key="1">
    <citation type="journal article" date="2013" name="Genome Announc.">
        <title>First genome sequence of a syntrophic acetate-oxidizing bacterium, Tepidanaerobacter acetatoxydans strain Re1.</title>
        <authorList>
            <person name="Manzoor S."/>
            <person name="Bongcam-Rudloff E."/>
            <person name="Schnurer A."/>
            <person name="Muller B."/>
        </authorList>
    </citation>
    <scope>NUCLEOTIDE SEQUENCE [LARGE SCALE GENOMIC DNA]</scope>
    <source>
        <strain evidence="2">Re1</strain>
    </source>
</reference>
<evidence type="ECO:0000313" key="2">
    <source>
        <dbReference type="Proteomes" id="UP000010802"/>
    </source>
</evidence>
<dbReference type="HOGENOM" id="CLU_2977739_0_0_9"/>
<proteinExistence type="predicted"/>
<protein>
    <submittedName>
        <fullName evidence="1">Uncharacterized protein</fullName>
    </submittedName>
</protein>
<dbReference type="Proteomes" id="UP000010802">
    <property type="component" value="Chromosome"/>
</dbReference>
<dbReference type="PATRIC" id="fig|1209989.3.peg.1917"/>
<dbReference type="EMBL" id="HF563609">
    <property type="protein sequence ID" value="CCP26450.1"/>
    <property type="molecule type" value="Genomic_DNA"/>
</dbReference>
<gene>
    <name evidence="1" type="ordered locus">TEPIRE1_1669</name>
</gene>
<name>L0RZJ9_TEPAE</name>
<accession>L0RZJ9</accession>